<dbReference type="Ensembl" id="ENSOCUT00000060383.1">
    <property type="protein sequence ID" value="ENSOCUP00000047251.1"/>
    <property type="gene ID" value="ENSOCUG00000005200.4"/>
</dbReference>
<dbReference type="GeneTree" id="ENSGT00390000013802"/>
<dbReference type="CDD" id="cd00633">
    <property type="entry name" value="Secretoglobin"/>
    <property type="match status" value="1"/>
</dbReference>
<dbReference type="InterPro" id="IPR035960">
    <property type="entry name" value="Secretoglobin_sf"/>
</dbReference>
<reference evidence="4" key="3">
    <citation type="submission" date="2025-09" db="UniProtKB">
        <authorList>
            <consortium name="Ensembl"/>
        </authorList>
    </citation>
    <scope>IDENTIFICATION</scope>
    <source>
        <strain evidence="4">Thorbecke</strain>
    </source>
</reference>
<keyword evidence="2" id="KW-0964">Secreted</keyword>
<evidence type="ECO:0000256" key="1">
    <source>
        <dbReference type="ARBA" id="ARBA00004613"/>
    </source>
</evidence>
<dbReference type="PANTHER" id="PTHR14037">
    <property type="entry name" value="MAMMAGLOBIN-RELATED"/>
    <property type="match status" value="1"/>
</dbReference>
<dbReference type="PROSITE" id="PS51257">
    <property type="entry name" value="PROKAR_LIPOPROTEIN"/>
    <property type="match status" value="1"/>
</dbReference>
<keyword evidence="5" id="KW-1185">Reference proteome</keyword>
<proteinExistence type="predicted"/>
<sequence length="119" mass="13388">MKCVIALMLAALPLYCYAGSGCPFVEKMVKTTLNSNVSTAEYIDVLKHYINDERTELAVVEFKNCFLSQSEETLRNVVEMMVISISSYLLFKITLWELAGSKFLTNEGKATDIYALKVI</sequence>
<dbReference type="AlphaFoldDB" id="A0A5F9DN80"/>
<feature type="chain" id="PRO_5023899393" description="Secretoglobin family 2A member 2" evidence="3">
    <location>
        <begin position="19"/>
        <end position="119"/>
    </location>
</feature>
<evidence type="ECO:0008006" key="6">
    <source>
        <dbReference type="Google" id="ProtNLM"/>
    </source>
</evidence>
<dbReference type="PROSITE" id="PS51311">
    <property type="entry name" value="SCGB"/>
    <property type="match status" value="1"/>
</dbReference>
<dbReference type="GO" id="GO:0030521">
    <property type="term" value="P:androgen receptor signaling pathway"/>
    <property type="evidence" value="ECO:0007669"/>
    <property type="project" value="TreeGrafter"/>
</dbReference>
<dbReference type="Proteomes" id="UP000001811">
    <property type="component" value="Unplaced"/>
</dbReference>
<comment type="subcellular location">
    <subcellularLocation>
        <location evidence="1">Secreted</location>
    </subcellularLocation>
</comment>
<protein>
    <recommendedName>
        <fullName evidence="6">Secretoglobin family 2A member 2</fullName>
    </recommendedName>
</protein>
<dbReference type="PANTHER" id="PTHR14037:SF4">
    <property type="entry name" value="MAMMAGLOBIN-B"/>
    <property type="match status" value="1"/>
</dbReference>
<evidence type="ECO:0000256" key="3">
    <source>
        <dbReference type="SAM" id="SignalP"/>
    </source>
</evidence>
<accession>A0A5F9DN80</accession>
<organism evidence="4 5">
    <name type="scientific">Oryctolagus cuniculus</name>
    <name type="common">Rabbit</name>
    <dbReference type="NCBI Taxonomy" id="9986"/>
    <lineage>
        <taxon>Eukaryota</taxon>
        <taxon>Metazoa</taxon>
        <taxon>Chordata</taxon>
        <taxon>Craniata</taxon>
        <taxon>Vertebrata</taxon>
        <taxon>Euteleostomi</taxon>
        <taxon>Mammalia</taxon>
        <taxon>Eutheria</taxon>
        <taxon>Euarchontoglires</taxon>
        <taxon>Glires</taxon>
        <taxon>Lagomorpha</taxon>
        <taxon>Leporidae</taxon>
        <taxon>Oryctolagus</taxon>
    </lineage>
</organism>
<reference evidence="4" key="2">
    <citation type="submission" date="2025-08" db="UniProtKB">
        <authorList>
            <consortium name="Ensembl"/>
        </authorList>
    </citation>
    <scope>IDENTIFICATION</scope>
    <source>
        <strain evidence="4">Thorbecke</strain>
    </source>
</reference>
<gene>
    <name evidence="4" type="primary">LOC100009480</name>
</gene>
<name>A0A5F9DN80_RABIT</name>
<evidence type="ECO:0000256" key="2">
    <source>
        <dbReference type="ARBA" id="ARBA00022525"/>
    </source>
</evidence>
<feature type="signal peptide" evidence="3">
    <location>
        <begin position="1"/>
        <end position="18"/>
    </location>
</feature>
<dbReference type="Pfam" id="PF01099">
    <property type="entry name" value="Uteroglobin"/>
    <property type="match status" value="1"/>
</dbReference>
<dbReference type="InterPro" id="IPR016126">
    <property type="entry name" value="Secretoglobin"/>
</dbReference>
<reference evidence="4 5" key="1">
    <citation type="journal article" date="2011" name="Nature">
        <title>A high-resolution map of human evolutionary constraint using 29 mammals.</title>
        <authorList>
            <person name="Lindblad-Toh K."/>
            <person name="Garber M."/>
            <person name="Zuk O."/>
            <person name="Lin M.F."/>
            <person name="Parker B.J."/>
            <person name="Washietl S."/>
            <person name="Kheradpour P."/>
            <person name="Ernst J."/>
            <person name="Jordan G."/>
            <person name="Mauceli E."/>
            <person name="Ward L.D."/>
            <person name="Lowe C.B."/>
            <person name="Holloway A.K."/>
            <person name="Clamp M."/>
            <person name="Gnerre S."/>
            <person name="Alfoldi J."/>
            <person name="Beal K."/>
            <person name="Chang J."/>
            <person name="Clawson H."/>
            <person name="Cuff J."/>
            <person name="Di Palma F."/>
            <person name="Fitzgerald S."/>
            <person name="Flicek P."/>
            <person name="Guttman M."/>
            <person name="Hubisz M.J."/>
            <person name="Jaffe D.B."/>
            <person name="Jungreis I."/>
            <person name="Kent W.J."/>
            <person name="Kostka D."/>
            <person name="Lara M."/>
            <person name="Martins A.L."/>
            <person name="Massingham T."/>
            <person name="Moltke I."/>
            <person name="Raney B.J."/>
            <person name="Rasmussen M.D."/>
            <person name="Robinson J."/>
            <person name="Stark A."/>
            <person name="Vilella A.J."/>
            <person name="Wen J."/>
            <person name="Xie X."/>
            <person name="Zody M.C."/>
            <person name="Baldwin J."/>
            <person name="Bloom T."/>
            <person name="Chin C.W."/>
            <person name="Heiman D."/>
            <person name="Nicol R."/>
            <person name="Nusbaum C."/>
            <person name="Young S."/>
            <person name="Wilkinson J."/>
            <person name="Worley K.C."/>
            <person name="Kovar C.L."/>
            <person name="Muzny D.M."/>
            <person name="Gibbs R.A."/>
            <person name="Cree A."/>
            <person name="Dihn H.H."/>
            <person name="Fowler G."/>
            <person name="Jhangiani S."/>
            <person name="Joshi V."/>
            <person name="Lee S."/>
            <person name="Lewis L.R."/>
            <person name="Nazareth L.V."/>
            <person name="Okwuonu G."/>
            <person name="Santibanez J."/>
            <person name="Warren W.C."/>
            <person name="Mardis E.R."/>
            <person name="Weinstock G.M."/>
            <person name="Wilson R.K."/>
            <person name="Delehaunty K."/>
            <person name="Dooling D."/>
            <person name="Fronik C."/>
            <person name="Fulton L."/>
            <person name="Fulton B."/>
            <person name="Graves T."/>
            <person name="Minx P."/>
            <person name="Sodergren E."/>
            <person name="Birney E."/>
            <person name="Margulies E.H."/>
            <person name="Herrero J."/>
            <person name="Green E.D."/>
            <person name="Haussler D."/>
            <person name="Siepel A."/>
            <person name="Goldman N."/>
            <person name="Pollard K.S."/>
            <person name="Pedersen J.S."/>
            <person name="Lander E.S."/>
            <person name="Kellis M."/>
        </authorList>
    </citation>
    <scope>NUCLEOTIDE SEQUENCE [LARGE SCALE GENOMIC DNA]</scope>
    <source>
        <strain evidence="5">Thorbecke</strain>
    </source>
</reference>
<evidence type="ECO:0000313" key="4">
    <source>
        <dbReference type="Ensembl" id="ENSOCUP00000047251.1"/>
    </source>
</evidence>
<keyword evidence="3" id="KW-0732">Signal</keyword>
<evidence type="ECO:0000313" key="5">
    <source>
        <dbReference type="Proteomes" id="UP000001811"/>
    </source>
</evidence>
<dbReference type="SUPFAM" id="SSF48201">
    <property type="entry name" value="Uteroglobin-like"/>
    <property type="match status" value="1"/>
</dbReference>
<dbReference type="GO" id="GO:0005615">
    <property type="term" value="C:extracellular space"/>
    <property type="evidence" value="ECO:0007669"/>
    <property type="project" value="TreeGrafter"/>
</dbReference>
<dbReference type="Bgee" id="ENSOCUG00000005200">
    <property type="expression patterns" value="Expressed in smooth muscle tissue and 7 other cell types or tissues"/>
</dbReference>